<protein>
    <submittedName>
        <fullName evidence="10">DNA-binding response regulator</fullName>
    </submittedName>
</protein>
<dbReference type="PANTHER" id="PTHR48111">
    <property type="entry name" value="REGULATOR OF RPOS"/>
    <property type="match status" value="1"/>
</dbReference>
<dbReference type="CDD" id="cd19935">
    <property type="entry name" value="REC_OmpR_CusR-like"/>
    <property type="match status" value="1"/>
</dbReference>
<dbReference type="InterPro" id="IPR001789">
    <property type="entry name" value="Sig_transdc_resp-reg_receiver"/>
</dbReference>
<dbReference type="InterPro" id="IPR001867">
    <property type="entry name" value="OmpR/PhoB-type_DNA-bd"/>
</dbReference>
<dbReference type="GO" id="GO:0005829">
    <property type="term" value="C:cytosol"/>
    <property type="evidence" value="ECO:0007669"/>
    <property type="project" value="TreeGrafter"/>
</dbReference>
<evidence type="ECO:0000259" key="9">
    <source>
        <dbReference type="PROSITE" id="PS51755"/>
    </source>
</evidence>
<sequence length="226" mass="25038">MRILLVEDTVDVGEAICRRFQTTGHTVDWQTNGADASDILSFTDYDLVILDVMLPGLDGFSVLRNLRQAKNAVPVLVLTARSEIDDRVSALDLGADDYLVKPFDFRELEARARVLLRRRSGGEATNIIACGDVSLDRANRSVKVGKREVQLKRREMTLLEILASRPGKVFSKDELLDQLFGFEEAAGANAVELYVGRLRKKLEGAAARIVTIRGVGYQLVSDDSNQ</sequence>
<dbReference type="InterPro" id="IPR016032">
    <property type="entry name" value="Sig_transdc_resp-reg_C-effctor"/>
</dbReference>
<feature type="domain" description="OmpR/PhoB-type" evidence="9">
    <location>
        <begin position="125"/>
        <end position="221"/>
    </location>
</feature>
<dbReference type="SMART" id="SM00862">
    <property type="entry name" value="Trans_reg_C"/>
    <property type="match status" value="1"/>
</dbReference>
<feature type="DNA-binding region" description="OmpR/PhoB-type" evidence="7">
    <location>
        <begin position="125"/>
        <end position="221"/>
    </location>
</feature>
<evidence type="ECO:0000256" key="4">
    <source>
        <dbReference type="ARBA" id="ARBA00023125"/>
    </source>
</evidence>
<evidence type="ECO:0000256" key="1">
    <source>
        <dbReference type="ARBA" id="ARBA00022553"/>
    </source>
</evidence>
<dbReference type="SUPFAM" id="SSF46894">
    <property type="entry name" value="C-terminal effector domain of the bipartite response regulators"/>
    <property type="match status" value="1"/>
</dbReference>
<evidence type="ECO:0000313" key="10">
    <source>
        <dbReference type="EMBL" id="OLP43525.1"/>
    </source>
</evidence>
<dbReference type="PROSITE" id="PS50110">
    <property type="entry name" value="RESPONSE_REGULATORY"/>
    <property type="match status" value="1"/>
</dbReference>
<keyword evidence="5" id="KW-0804">Transcription</keyword>
<dbReference type="GO" id="GO:0006355">
    <property type="term" value="P:regulation of DNA-templated transcription"/>
    <property type="evidence" value="ECO:0007669"/>
    <property type="project" value="InterPro"/>
</dbReference>
<name>A0A1Q8ZNQ0_9HYPH</name>
<dbReference type="PROSITE" id="PS51755">
    <property type="entry name" value="OMPR_PHOB"/>
    <property type="match status" value="1"/>
</dbReference>
<feature type="domain" description="Response regulatory" evidence="8">
    <location>
        <begin position="2"/>
        <end position="116"/>
    </location>
</feature>
<accession>A0A1Q8ZNQ0</accession>
<evidence type="ECO:0000313" key="11">
    <source>
        <dbReference type="Proteomes" id="UP000186894"/>
    </source>
</evidence>
<dbReference type="FunFam" id="3.40.50.2300:FF:000002">
    <property type="entry name" value="DNA-binding response regulator PhoP"/>
    <property type="match status" value="1"/>
</dbReference>
<evidence type="ECO:0000256" key="5">
    <source>
        <dbReference type="ARBA" id="ARBA00023163"/>
    </source>
</evidence>
<evidence type="ECO:0000259" key="8">
    <source>
        <dbReference type="PROSITE" id="PS50110"/>
    </source>
</evidence>
<dbReference type="EMBL" id="MKIM01000028">
    <property type="protein sequence ID" value="OLP43525.1"/>
    <property type="molecule type" value="Genomic_DNA"/>
</dbReference>
<dbReference type="PANTHER" id="PTHR48111:SF67">
    <property type="entry name" value="TRANSCRIPTIONAL REGULATORY PROTEIN TCTD"/>
    <property type="match status" value="1"/>
</dbReference>
<evidence type="ECO:0000256" key="2">
    <source>
        <dbReference type="ARBA" id="ARBA00023012"/>
    </source>
</evidence>
<organism evidence="10 11">
    <name type="scientific">Rhizobium oryziradicis</name>
    <dbReference type="NCBI Taxonomy" id="1867956"/>
    <lineage>
        <taxon>Bacteria</taxon>
        <taxon>Pseudomonadati</taxon>
        <taxon>Pseudomonadota</taxon>
        <taxon>Alphaproteobacteria</taxon>
        <taxon>Hyphomicrobiales</taxon>
        <taxon>Rhizobiaceae</taxon>
        <taxon>Rhizobium/Agrobacterium group</taxon>
        <taxon>Rhizobium</taxon>
    </lineage>
</organism>
<keyword evidence="4 7" id="KW-0238">DNA-binding</keyword>
<keyword evidence="1 6" id="KW-0597">Phosphoprotein</keyword>
<comment type="caution">
    <text evidence="10">The sequence shown here is derived from an EMBL/GenBank/DDBJ whole genome shotgun (WGS) entry which is preliminary data.</text>
</comment>
<dbReference type="Pfam" id="PF00486">
    <property type="entry name" value="Trans_reg_C"/>
    <property type="match status" value="1"/>
</dbReference>
<evidence type="ECO:0000256" key="3">
    <source>
        <dbReference type="ARBA" id="ARBA00023015"/>
    </source>
</evidence>
<evidence type="ECO:0000256" key="6">
    <source>
        <dbReference type="PROSITE-ProRule" id="PRU00169"/>
    </source>
</evidence>
<dbReference type="GO" id="GO:0000976">
    <property type="term" value="F:transcription cis-regulatory region binding"/>
    <property type="evidence" value="ECO:0007669"/>
    <property type="project" value="TreeGrafter"/>
</dbReference>
<dbReference type="Pfam" id="PF00072">
    <property type="entry name" value="Response_reg"/>
    <property type="match status" value="1"/>
</dbReference>
<dbReference type="SMART" id="SM00448">
    <property type="entry name" value="REC"/>
    <property type="match status" value="1"/>
</dbReference>
<dbReference type="InterPro" id="IPR039420">
    <property type="entry name" value="WalR-like"/>
</dbReference>
<dbReference type="STRING" id="1867956.BJF95_21920"/>
<dbReference type="InterPro" id="IPR036388">
    <property type="entry name" value="WH-like_DNA-bd_sf"/>
</dbReference>
<dbReference type="GO" id="GO:0032993">
    <property type="term" value="C:protein-DNA complex"/>
    <property type="evidence" value="ECO:0007669"/>
    <property type="project" value="TreeGrafter"/>
</dbReference>
<dbReference type="Proteomes" id="UP000186894">
    <property type="component" value="Unassembled WGS sequence"/>
</dbReference>
<keyword evidence="2" id="KW-0902">Two-component regulatory system</keyword>
<gene>
    <name evidence="10" type="ORF">BJF95_21920</name>
</gene>
<dbReference type="OrthoDB" id="9802426at2"/>
<dbReference type="RefSeq" id="WP_075640846.1">
    <property type="nucleotide sequence ID" value="NZ_MKIM01000028.1"/>
</dbReference>
<dbReference type="InterPro" id="IPR011006">
    <property type="entry name" value="CheY-like_superfamily"/>
</dbReference>
<keyword evidence="3" id="KW-0805">Transcription regulation</keyword>
<evidence type="ECO:0000256" key="7">
    <source>
        <dbReference type="PROSITE-ProRule" id="PRU01091"/>
    </source>
</evidence>
<proteinExistence type="predicted"/>
<dbReference type="CDD" id="cd00383">
    <property type="entry name" value="trans_reg_C"/>
    <property type="match status" value="1"/>
</dbReference>
<dbReference type="Gene3D" id="3.40.50.2300">
    <property type="match status" value="1"/>
</dbReference>
<dbReference type="Gene3D" id="6.10.250.690">
    <property type="match status" value="1"/>
</dbReference>
<dbReference type="AlphaFoldDB" id="A0A1Q8ZNQ0"/>
<dbReference type="GO" id="GO:0000156">
    <property type="term" value="F:phosphorelay response regulator activity"/>
    <property type="evidence" value="ECO:0007669"/>
    <property type="project" value="TreeGrafter"/>
</dbReference>
<dbReference type="SUPFAM" id="SSF52172">
    <property type="entry name" value="CheY-like"/>
    <property type="match status" value="1"/>
</dbReference>
<feature type="modified residue" description="4-aspartylphosphate" evidence="6">
    <location>
        <position position="51"/>
    </location>
</feature>
<reference evidence="10 11" key="1">
    <citation type="submission" date="2016-09" db="EMBL/GenBank/DDBJ databases">
        <title>Rhizobium oryziradicis sp. nov., isolated from the root of rice.</title>
        <authorList>
            <person name="Zhao J."/>
            <person name="Zhang X."/>
        </authorList>
    </citation>
    <scope>NUCLEOTIDE SEQUENCE [LARGE SCALE GENOMIC DNA]</scope>
    <source>
        <strain evidence="10 11">N19</strain>
    </source>
</reference>
<keyword evidence="11" id="KW-1185">Reference proteome</keyword>
<dbReference type="Gene3D" id="1.10.10.10">
    <property type="entry name" value="Winged helix-like DNA-binding domain superfamily/Winged helix DNA-binding domain"/>
    <property type="match status" value="1"/>
</dbReference>